<dbReference type="KEGG" id="sper:EW093_11290"/>
<reference evidence="1 2" key="2">
    <citation type="submission" date="2019-09" db="EMBL/GenBank/DDBJ databases">
        <title>Complete Genome Sequence and Methylome Analysis of free living Spirochaetas.</title>
        <authorList>
            <person name="Leshcheva N."/>
            <person name="Mikheeva N."/>
        </authorList>
    </citation>
    <scope>NUCLEOTIDE SEQUENCE [LARGE SCALE GENOMIC DNA]</scope>
    <source>
        <strain evidence="1 2">P</strain>
    </source>
</reference>
<keyword evidence="2" id="KW-1185">Reference proteome</keyword>
<dbReference type="OrthoDB" id="9808566at2"/>
<sequence length="201" mass="22904">MIIGIDLAGPKNHTDTAISFIEDKNIKVYSGFSDDELFNFLFKHKAKYVGIDAPLSYSQQGGYRESDRDLRTYLNSFGFTKIGVMPPTYSRMIYLTSRGIRLTRLFSFLDIKPILYECHPGAFLALDNYNYEDVLLVKKSIPSINNLIKAIEIRGYTFKIKPKNDHEIMSVAVALAVESKINGKIHWESCKKDIDGYPFIA</sequence>
<reference evidence="1 2" key="1">
    <citation type="submission" date="2019-02" db="EMBL/GenBank/DDBJ databases">
        <authorList>
            <person name="Fomenkov A."/>
            <person name="Dubinina G."/>
            <person name="Grabovich M."/>
            <person name="Vincze T."/>
            <person name="Roberts R.J."/>
        </authorList>
    </citation>
    <scope>NUCLEOTIDE SEQUENCE [LARGE SCALE GENOMIC DNA]</scope>
    <source>
        <strain evidence="1 2">P</strain>
    </source>
</reference>
<protein>
    <submittedName>
        <fullName evidence="1">DUF429 domain-containing protein</fullName>
    </submittedName>
</protein>
<organism evidence="1 2">
    <name type="scientific">Thiospirochaeta perfilievii</name>
    <dbReference type="NCBI Taxonomy" id="252967"/>
    <lineage>
        <taxon>Bacteria</taxon>
        <taxon>Pseudomonadati</taxon>
        <taxon>Spirochaetota</taxon>
        <taxon>Spirochaetia</taxon>
        <taxon>Spirochaetales</taxon>
        <taxon>Spirochaetaceae</taxon>
        <taxon>Thiospirochaeta</taxon>
    </lineage>
</organism>
<name>A0A5C1QGC9_9SPIO</name>
<evidence type="ECO:0000313" key="1">
    <source>
        <dbReference type="EMBL" id="QEN05272.1"/>
    </source>
</evidence>
<proteinExistence type="predicted"/>
<dbReference type="EMBL" id="CP035807">
    <property type="protein sequence ID" value="QEN05272.1"/>
    <property type="molecule type" value="Genomic_DNA"/>
</dbReference>
<dbReference type="AlphaFoldDB" id="A0A5C1QGC9"/>
<gene>
    <name evidence="1" type="ORF">EW093_11290</name>
</gene>
<accession>A0A5C1QGC9</accession>
<evidence type="ECO:0000313" key="2">
    <source>
        <dbReference type="Proteomes" id="UP000323824"/>
    </source>
</evidence>
<dbReference type="RefSeq" id="WP_149568510.1">
    <property type="nucleotide sequence ID" value="NZ_CP035807.1"/>
</dbReference>
<dbReference type="Proteomes" id="UP000323824">
    <property type="component" value="Chromosome"/>
</dbReference>